<dbReference type="InterPro" id="IPR014189">
    <property type="entry name" value="Quinone_OxRdtase_PIG3"/>
</dbReference>
<evidence type="ECO:0000313" key="4">
    <source>
        <dbReference type="EMBL" id="MFC3907791.1"/>
    </source>
</evidence>
<dbReference type="Gene3D" id="3.40.50.720">
    <property type="entry name" value="NAD(P)-binding Rossmann-like Domain"/>
    <property type="match status" value="1"/>
</dbReference>
<dbReference type="SUPFAM" id="SSF51735">
    <property type="entry name" value="NAD(P)-binding Rossmann-fold domains"/>
    <property type="match status" value="1"/>
</dbReference>
<protein>
    <submittedName>
        <fullName evidence="4">NAD(P)H-quinone oxidoreductase</fullName>
    </submittedName>
</protein>
<dbReference type="CDD" id="cd05276">
    <property type="entry name" value="p53_inducible_oxidoreductase"/>
    <property type="match status" value="1"/>
</dbReference>
<dbReference type="EMBL" id="JBHSAB010000001">
    <property type="protein sequence ID" value="MFC3907791.1"/>
    <property type="molecule type" value="Genomic_DNA"/>
</dbReference>
<dbReference type="Gene3D" id="3.90.180.10">
    <property type="entry name" value="Medium-chain alcohol dehydrogenases, catalytic domain"/>
    <property type="match status" value="1"/>
</dbReference>
<dbReference type="SUPFAM" id="SSF50129">
    <property type="entry name" value="GroES-like"/>
    <property type="match status" value="1"/>
</dbReference>
<dbReference type="SMART" id="SM00829">
    <property type="entry name" value="PKS_ER"/>
    <property type="match status" value="1"/>
</dbReference>
<accession>A0ABV8CC65</accession>
<evidence type="ECO:0000256" key="1">
    <source>
        <dbReference type="ARBA" id="ARBA00022857"/>
    </source>
</evidence>
<dbReference type="InterPro" id="IPR020843">
    <property type="entry name" value="ER"/>
</dbReference>
<dbReference type="Pfam" id="PF08240">
    <property type="entry name" value="ADH_N"/>
    <property type="match status" value="1"/>
</dbReference>
<dbReference type="PANTHER" id="PTHR48106">
    <property type="entry name" value="QUINONE OXIDOREDUCTASE PIG3-RELATED"/>
    <property type="match status" value="1"/>
</dbReference>
<dbReference type="RefSeq" id="WP_382340473.1">
    <property type="nucleotide sequence ID" value="NZ_JBHSAB010000001.1"/>
</dbReference>
<organism evidence="4 5">
    <name type="scientific">Legionella dresdenensis</name>
    <dbReference type="NCBI Taxonomy" id="450200"/>
    <lineage>
        <taxon>Bacteria</taxon>
        <taxon>Pseudomonadati</taxon>
        <taxon>Pseudomonadota</taxon>
        <taxon>Gammaproteobacteria</taxon>
        <taxon>Legionellales</taxon>
        <taxon>Legionellaceae</taxon>
        <taxon>Legionella</taxon>
    </lineage>
</organism>
<reference evidence="5" key="1">
    <citation type="journal article" date="2019" name="Int. J. Syst. Evol. Microbiol.">
        <title>The Global Catalogue of Microorganisms (GCM) 10K type strain sequencing project: providing services to taxonomists for standard genome sequencing and annotation.</title>
        <authorList>
            <consortium name="The Broad Institute Genomics Platform"/>
            <consortium name="The Broad Institute Genome Sequencing Center for Infectious Disease"/>
            <person name="Wu L."/>
            <person name="Ma J."/>
        </authorList>
    </citation>
    <scope>NUCLEOTIDE SEQUENCE [LARGE SCALE GENOMIC DNA]</scope>
    <source>
        <strain evidence="5">CCUG 59858</strain>
    </source>
</reference>
<evidence type="ECO:0000259" key="3">
    <source>
        <dbReference type="SMART" id="SM00829"/>
    </source>
</evidence>
<dbReference type="Proteomes" id="UP001595758">
    <property type="component" value="Unassembled WGS sequence"/>
</dbReference>
<dbReference type="InterPro" id="IPR036291">
    <property type="entry name" value="NAD(P)-bd_dom_sf"/>
</dbReference>
<evidence type="ECO:0000256" key="2">
    <source>
        <dbReference type="ARBA" id="ARBA00023002"/>
    </source>
</evidence>
<feature type="domain" description="Enoyl reductase (ER)" evidence="3">
    <location>
        <begin position="10"/>
        <end position="319"/>
    </location>
</feature>
<keyword evidence="1" id="KW-0521">NADP</keyword>
<name>A0ABV8CC65_9GAMM</name>
<dbReference type="InterPro" id="IPR013154">
    <property type="entry name" value="ADH-like_N"/>
</dbReference>
<comment type="caution">
    <text evidence="4">The sequence shown here is derived from an EMBL/GenBank/DDBJ whole genome shotgun (WGS) entry which is preliminary data.</text>
</comment>
<dbReference type="NCBIfam" id="TIGR02824">
    <property type="entry name" value="quinone_pig3"/>
    <property type="match status" value="1"/>
</dbReference>
<evidence type="ECO:0000313" key="5">
    <source>
        <dbReference type="Proteomes" id="UP001595758"/>
    </source>
</evidence>
<sequence length="323" mass="35000">MRAVYINNPGPDSELQFVEQPMPEISADEILIKVAATAVNRADLMQRAGKYPPPAGASAIPGLEVAGEVVKIGHLVTDFQTGDRVYGLVSGGGYAEYCPINQHLACKIPNDWSFVYAAAIPEALTTVHAAIFMLGNLQSGQNLLVHAAGSGISCMAIQMAVYCGAFVYTTASNQQKIAKAEALGAGKVINYKEDDFESIIGANQADLILDFIGGNYFGKHLTLLKPLGRLIQIACMQGHKVECDLALLMRKRLQINGFVLRSQSTAEKVQLWQSAHQRWFSALAEGKIKPVIDSVYSLEDVEEAHQRMKGSQHFGKIVVQVGL</sequence>
<gene>
    <name evidence="4" type="ORF">ACFORL_01680</name>
</gene>
<dbReference type="Pfam" id="PF13602">
    <property type="entry name" value="ADH_zinc_N_2"/>
    <property type="match status" value="1"/>
</dbReference>
<keyword evidence="2" id="KW-0560">Oxidoreductase</keyword>
<proteinExistence type="predicted"/>
<dbReference type="PANTHER" id="PTHR48106:SF8">
    <property type="entry name" value="OS02G0805600 PROTEIN"/>
    <property type="match status" value="1"/>
</dbReference>
<dbReference type="InterPro" id="IPR011032">
    <property type="entry name" value="GroES-like_sf"/>
</dbReference>
<keyword evidence="5" id="KW-1185">Reference proteome</keyword>